<name>A0A8B6FK67_MYTGA</name>
<organism evidence="7 8">
    <name type="scientific">Mytilus galloprovincialis</name>
    <name type="common">Mediterranean mussel</name>
    <dbReference type="NCBI Taxonomy" id="29158"/>
    <lineage>
        <taxon>Eukaryota</taxon>
        <taxon>Metazoa</taxon>
        <taxon>Spiralia</taxon>
        <taxon>Lophotrochozoa</taxon>
        <taxon>Mollusca</taxon>
        <taxon>Bivalvia</taxon>
        <taxon>Autobranchia</taxon>
        <taxon>Pteriomorphia</taxon>
        <taxon>Mytilida</taxon>
        <taxon>Mytiloidea</taxon>
        <taxon>Mytilidae</taxon>
        <taxon>Mytilinae</taxon>
        <taxon>Mytilus</taxon>
    </lineage>
</organism>
<evidence type="ECO:0000256" key="2">
    <source>
        <dbReference type="ARBA" id="ARBA00023043"/>
    </source>
</evidence>
<feature type="domain" description="Novel STAND NTPase 3" evidence="6">
    <location>
        <begin position="232"/>
        <end position="367"/>
    </location>
</feature>
<dbReference type="EMBL" id="UYJE01006800">
    <property type="protein sequence ID" value="VDI49194.1"/>
    <property type="molecule type" value="Genomic_DNA"/>
</dbReference>
<dbReference type="Gene3D" id="1.25.40.20">
    <property type="entry name" value="Ankyrin repeat-containing domain"/>
    <property type="match status" value="4"/>
</dbReference>
<evidence type="ECO:0008006" key="9">
    <source>
        <dbReference type="Google" id="ProtNLM"/>
    </source>
</evidence>
<accession>A0A8B6FK67</accession>
<feature type="repeat" description="ANK" evidence="3">
    <location>
        <begin position="760"/>
        <end position="792"/>
    </location>
</feature>
<evidence type="ECO:0000256" key="1">
    <source>
        <dbReference type="ARBA" id="ARBA00022737"/>
    </source>
</evidence>
<evidence type="ECO:0000256" key="4">
    <source>
        <dbReference type="SAM" id="Coils"/>
    </source>
</evidence>
<dbReference type="InterPro" id="IPR041249">
    <property type="entry name" value="HEPN_DZIP3"/>
</dbReference>
<dbReference type="SUPFAM" id="SSF48403">
    <property type="entry name" value="Ankyrin repeat"/>
    <property type="match status" value="2"/>
</dbReference>
<dbReference type="OrthoDB" id="6119197at2759"/>
<dbReference type="PROSITE" id="PS50088">
    <property type="entry name" value="ANK_REPEAT"/>
    <property type="match status" value="6"/>
</dbReference>
<feature type="repeat" description="ANK" evidence="3">
    <location>
        <begin position="694"/>
        <end position="726"/>
    </location>
</feature>
<dbReference type="Pfam" id="PF18738">
    <property type="entry name" value="HEPN_DZIP3"/>
    <property type="match status" value="1"/>
</dbReference>
<keyword evidence="4" id="KW-0175">Coiled coil</keyword>
<dbReference type="Proteomes" id="UP000596742">
    <property type="component" value="Unassembled WGS sequence"/>
</dbReference>
<evidence type="ECO:0000313" key="7">
    <source>
        <dbReference type="EMBL" id="VDI49194.1"/>
    </source>
</evidence>
<feature type="repeat" description="ANK" evidence="3">
    <location>
        <begin position="1073"/>
        <end position="1105"/>
    </location>
</feature>
<dbReference type="AlphaFoldDB" id="A0A8B6FK67"/>
<evidence type="ECO:0000256" key="3">
    <source>
        <dbReference type="PROSITE-ProRule" id="PRU00023"/>
    </source>
</evidence>
<evidence type="ECO:0000259" key="5">
    <source>
        <dbReference type="Pfam" id="PF18738"/>
    </source>
</evidence>
<sequence length="1122" mass="129295">MAAGISSQESNYIKIGLLIYKISQRVVRIQFDIEFHPDCLHKTLNRSSGKLKELQRTNRINQHQLTLLFPLQGKPTSEDFDITLMICLIRNLTDLQINNTPPSPTRVNVGDDLSRIHHYRNKLAHSTSFIIEDDDFNNYWEDIAQAVQRLGGSSFTQEIIALKEMPISVSQKAEYLHCIRIQNRLTDVEEKLVELTDKFRILEAQQNDTLTILIRDLFEKEIKKWKNDDEKFFETSASRNILDVVKTKSFTIISGNSGMGKTAIAHHIALHLKEHEGYQILPISDANDIEKYYSKESFQIVVIDDICGRYSVDQYLINLWDRVSNKIGIFRKENDHFRILATCRLQITKNPHFERLSTKLKLKECNLLSNDLASTYVESQKIASFHMSQEQINKLSRGIIKGLDMFPFLCGMFGRSENKDFRMFECPISYFEEQFDQMQYQNEGCFLGLALLVIYNDRINTNVFQDDDTKFNKIFEEVFECLSLSNRPSKLHVLASLSTLIDTYTIHTVYDNDTTIITTKHGKIFELLSLYLVKKMTKVVMKYASPGFISSRIQFESIDEEYDDFTILIPLKSEHLYFSRMEMEINSKNFHYVFGNKQSHFKSYQEKFISFFSGKEDIMKIMLQNKWPLYLSSLYGCCILLQFLLEQASDLHQNARVATKNTTNVCDERSFEISTEDMFIAFDYRVWSDCRIKQNNAPLVAACEEGYFEIVQTLVKYGYDIDYVNPNINSPLMTACYYEHTDIVKYLLDCNCKVDLEDCGGQTALHVACSEGNIEIVSLLLERGCTINKLDLLKQTPLILGCKYAHLDVVKTLLKYDCEINAYDKFSEIRHKTVETARKDMKVKITETCDVNVIDTIGRTALHEACCKEDFDEEDEPWSDEDEIKDILSDINLDKQHIDSTKDESSDCEELIRKEIVELLLLKNVNIAIADMHRFTALHRAAESGYPTIVNVLLKKIIGTNQTSSLNADNPISLTKSPIPPIFVSGSRDVVNVFLQHNYDINIKDDNGRNALHYASEYSNLEVVQFLHDNGCNMNVVDVFGKSVLHAACRGGNVGIIEYFLIRGCDIDHVDNEGETPYFRALRVTDIDVINILMKYNCDVNIINKRGQNARQSLPYWKQLVM</sequence>
<feature type="domain" description="DZIP3-like HEPN" evidence="5">
    <location>
        <begin position="38"/>
        <end position="173"/>
    </location>
</feature>
<feature type="repeat" description="ANK" evidence="3">
    <location>
        <begin position="1007"/>
        <end position="1039"/>
    </location>
</feature>
<comment type="caution">
    <text evidence="7">The sequence shown here is derived from an EMBL/GenBank/DDBJ whole genome shotgun (WGS) entry which is preliminary data.</text>
</comment>
<feature type="coiled-coil region" evidence="4">
    <location>
        <begin position="178"/>
        <end position="205"/>
    </location>
</feature>
<proteinExistence type="predicted"/>
<dbReference type="InterPro" id="IPR036770">
    <property type="entry name" value="Ankyrin_rpt-contain_sf"/>
</dbReference>
<evidence type="ECO:0000313" key="8">
    <source>
        <dbReference type="Proteomes" id="UP000596742"/>
    </source>
</evidence>
<feature type="repeat" description="ANK" evidence="3">
    <location>
        <begin position="793"/>
        <end position="825"/>
    </location>
</feature>
<gene>
    <name evidence="7" type="ORF">MGAL_10B002949</name>
</gene>
<dbReference type="PROSITE" id="PS50297">
    <property type="entry name" value="ANK_REP_REGION"/>
    <property type="match status" value="4"/>
</dbReference>
<keyword evidence="8" id="KW-1185">Reference proteome</keyword>
<dbReference type="InterPro" id="IPR027417">
    <property type="entry name" value="P-loop_NTPase"/>
</dbReference>
<dbReference type="PANTHER" id="PTHR24198:SF165">
    <property type="entry name" value="ANKYRIN REPEAT-CONTAINING PROTEIN-RELATED"/>
    <property type="match status" value="1"/>
</dbReference>
<reference evidence="7" key="1">
    <citation type="submission" date="2018-11" db="EMBL/GenBank/DDBJ databases">
        <authorList>
            <person name="Alioto T."/>
            <person name="Alioto T."/>
        </authorList>
    </citation>
    <scope>NUCLEOTIDE SEQUENCE</scope>
</reference>
<dbReference type="InterPro" id="IPR002110">
    <property type="entry name" value="Ankyrin_rpt"/>
</dbReference>
<feature type="repeat" description="ANK" evidence="3">
    <location>
        <begin position="1040"/>
        <end position="1072"/>
    </location>
</feature>
<dbReference type="PANTHER" id="PTHR24198">
    <property type="entry name" value="ANKYRIN REPEAT AND PROTEIN KINASE DOMAIN-CONTAINING PROTEIN"/>
    <property type="match status" value="1"/>
</dbReference>
<dbReference type="Pfam" id="PF00023">
    <property type="entry name" value="Ank"/>
    <property type="match status" value="1"/>
</dbReference>
<dbReference type="SUPFAM" id="SSF52540">
    <property type="entry name" value="P-loop containing nucleoside triphosphate hydrolases"/>
    <property type="match status" value="1"/>
</dbReference>
<keyword evidence="1" id="KW-0677">Repeat</keyword>
<evidence type="ECO:0000259" key="6">
    <source>
        <dbReference type="Pfam" id="PF20720"/>
    </source>
</evidence>
<protein>
    <recommendedName>
        <fullName evidence="9">DZIP3-like HEPN domain-containing protein</fullName>
    </recommendedName>
</protein>
<dbReference type="SMART" id="SM00248">
    <property type="entry name" value="ANK"/>
    <property type="match status" value="10"/>
</dbReference>
<dbReference type="InterPro" id="IPR049050">
    <property type="entry name" value="nSTAND3"/>
</dbReference>
<keyword evidence="2 3" id="KW-0040">ANK repeat</keyword>
<dbReference type="Pfam" id="PF20720">
    <property type="entry name" value="nSTAND3"/>
    <property type="match status" value="1"/>
</dbReference>
<dbReference type="Pfam" id="PF12796">
    <property type="entry name" value="Ank_2"/>
    <property type="match status" value="2"/>
</dbReference>